<feature type="region of interest" description="Disordered" evidence="1">
    <location>
        <begin position="51"/>
        <end position="80"/>
    </location>
</feature>
<dbReference type="EMBL" id="HBIP01029378">
    <property type="protein sequence ID" value="CAE0502692.1"/>
    <property type="molecule type" value="Transcribed_RNA"/>
</dbReference>
<feature type="region of interest" description="Disordered" evidence="1">
    <location>
        <begin position="105"/>
        <end position="145"/>
    </location>
</feature>
<proteinExistence type="predicted"/>
<gene>
    <name evidence="3" type="ORF">DTER00134_LOCUS17765</name>
</gene>
<keyword evidence="2" id="KW-0732">Signal</keyword>
<organism evidence="3">
    <name type="scientific">Dunaliella tertiolecta</name>
    <name type="common">Green alga</name>
    <dbReference type="NCBI Taxonomy" id="3047"/>
    <lineage>
        <taxon>Eukaryota</taxon>
        <taxon>Viridiplantae</taxon>
        <taxon>Chlorophyta</taxon>
        <taxon>core chlorophytes</taxon>
        <taxon>Chlorophyceae</taxon>
        <taxon>CS clade</taxon>
        <taxon>Chlamydomonadales</taxon>
        <taxon>Dunaliellaceae</taxon>
        <taxon>Dunaliella</taxon>
    </lineage>
</organism>
<evidence type="ECO:0000256" key="2">
    <source>
        <dbReference type="SAM" id="SignalP"/>
    </source>
</evidence>
<sequence length="145" mass="15743">MCTLVKCIKRAFVSYVCLLLPNTHAAHFYNVSLFPRVTWKYWKDRWRNRNKPTTASAVSAPCSTTQPPTAESSMKMGSSECNSTPGTASCQAHCISSDQPVEASLLAAGQENLESPEAQGPAAKMEDSNMGTGVRQRLQQSAATE</sequence>
<protein>
    <submittedName>
        <fullName evidence="3">Uncharacterized protein</fullName>
    </submittedName>
</protein>
<name>A0A7S3R4X3_DUNTE</name>
<accession>A0A7S3R4X3</accession>
<evidence type="ECO:0000256" key="1">
    <source>
        <dbReference type="SAM" id="MobiDB-lite"/>
    </source>
</evidence>
<dbReference type="AlphaFoldDB" id="A0A7S3R4X3"/>
<feature type="signal peptide" evidence="2">
    <location>
        <begin position="1"/>
        <end position="25"/>
    </location>
</feature>
<evidence type="ECO:0000313" key="3">
    <source>
        <dbReference type="EMBL" id="CAE0502692.1"/>
    </source>
</evidence>
<feature type="chain" id="PRO_5031303316" evidence="2">
    <location>
        <begin position="26"/>
        <end position="145"/>
    </location>
</feature>
<reference evidence="3" key="1">
    <citation type="submission" date="2021-01" db="EMBL/GenBank/DDBJ databases">
        <authorList>
            <person name="Corre E."/>
            <person name="Pelletier E."/>
            <person name="Niang G."/>
            <person name="Scheremetjew M."/>
            <person name="Finn R."/>
            <person name="Kale V."/>
            <person name="Holt S."/>
            <person name="Cochrane G."/>
            <person name="Meng A."/>
            <person name="Brown T."/>
            <person name="Cohen L."/>
        </authorList>
    </citation>
    <scope>NUCLEOTIDE SEQUENCE</scope>
    <source>
        <strain evidence="3">CCMP1320</strain>
    </source>
</reference>